<evidence type="ECO:0000313" key="2">
    <source>
        <dbReference type="Proteomes" id="UP001552299"/>
    </source>
</evidence>
<sequence length="71" mass="7979">MEERGVGSAVWGNREFRLAVWKRVGGLGTKEIDVLGDLINDDGLSMKRRFSSKNRFMSKYCPGFPLVLSSL</sequence>
<name>A0ABD0UN89_DENTH</name>
<reference evidence="1 2" key="1">
    <citation type="journal article" date="2024" name="Plant Biotechnol. J.">
        <title>Dendrobium thyrsiflorum genome and its molecular insights into genes involved in important horticultural traits.</title>
        <authorList>
            <person name="Chen B."/>
            <person name="Wang J.Y."/>
            <person name="Zheng P.J."/>
            <person name="Li K.L."/>
            <person name="Liang Y.M."/>
            <person name="Chen X.F."/>
            <person name="Zhang C."/>
            <person name="Zhao X."/>
            <person name="He X."/>
            <person name="Zhang G.Q."/>
            <person name="Liu Z.J."/>
            <person name="Xu Q."/>
        </authorList>
    </citation>
    <scope>NUCLEOTIDE SEQUENCE [LARGE SCALE GENOMIC DNA]</scope>
    <source>
        <strain evidence="1">GZMU011</strain>
    </source>
</reference>
<proteinExistence type="predicted"/>
<organism evidence="1 2">
    <name type="scientific">Dendrobium thyrsiflorum</name>
    <name type="common">Pinecone-like raceme dendrobium</name>
    <name type="synonym">Orchid</name>
    <dbReference type="NCBI Taxonomy" id="117978"/>
    <lineage>
        <taxon>Eukaryota</taxon>
        <taxon>Viridiplantae</taxon>
        <taxon>Streptophyta</taxon>
        <taxon>Embryophyta</taxon>
        <taxon>Tracheophyta</taxon>
        <taxon>Spermatophyta</taxon>
        <taxon>Magnoliopsida</taxon>
        <taxon>Liliopsida</taxon>
        <taxon>Asparagales</taxon>
        <taxon>Orchidaceae</taxon>
        <taxon>Epidendroideae</taxon>
        <taxon>Malaxideae</taxon>
        <taxon>Dendrobiinae</taxon>
        <taxon>Dendrobium</taxon>
    </lineage>
</organism>
<gene>
    <name evidence="1" type="ORF">M5K25_019982</name>
</gene>
<protein>
    <submittedName>
        <fullName evidence="1">Uncharacterized protein</fullName>
    </submittedName>
</protein>
<dbReference type="Proteomes" id="UP001552299">
    <property type="component" value="Unassembled WGS sequence"/>
</dbReference>
<comment type="caution">
    <text evidence="1">The sequence shown here is derived from an EMBL/GenBank/DDBJ whole genome shotgun (WGS) entry which is preliminary data.</text>
</comment>
<dbReference type="EMBL" id="JANQDX010000015">
    <property type="protein sequence ID" value="KAL0911816.1"/>
    <property type="molecule type" value="Genomic_DNA"/>
</dbReference>
<keyword evidence="2" id="KW-1185">Reference proteome</keyword>
<dbReference type="AlphaFoldDB" id="A0ABD0UN89"/>
<accession>A0ABD0UN89</accession>
<evidence type="ECO:0000313" key="1">
    <source>
        <dbReference type="EMBL" id="KAL0911816.1"/>
    </source>
</evidence>